<proteinExistence type="predicted"/>
<keyword evidence="2" id="KW-1185">Reference proteome</keyword>
<gene>
    <name evidence="1" type="ORF">ODALV1_LOCUS26152</name>
</gene>
<protein>
    <submittedName>
        <fullName evidence="1">Uncharacterized protein</fullName>
    </submittedName>
</protein>
<dbReference type="EMBL" id="CAXLJM020000109">
    <property type="protein sequence ID" value="CAL8135813.1"/>
    <property type="molecule type" value="Genomic_DNA"/>
</dbReference>
<accession>A0ABP1RUE1</accession>
<comment type="caution">
    <text evidence="1">The sequence shown here is derived from an EMBL/GenBank/DDBJ whole genome shotgun (WGS) entry which is preliminary data.</text>
</comment>
<evidence type="ECO:0000313" key="2">
    <source>
        <dbReference type="Proteomes" id="UP001642540"/>
    </source>
</evidence>
<reference evidence="1 2" key="1">
    <citation type="submission" date="2024-08" db="EMBL/GenBank/DDBJ databases">
        <authorList>
            <person name="Cucini C."/>
            <person name="Frati F."/>
        </authorList>
    </citation>
    <scope>NUCLEOTIDE SEQUENCE [LARGE SCALE GENOMIC DNA]</scope>
</reference>
<sequence>MDQLYPQISYCFFGIPRTFEEKATERMRKINDNCGALHGNRTSLCFKICVLSKLHFIGKDSPILNEDITKNPDKFNELDYQHLMAVEYRAATGPVWTLVALRMLGIAYSDVKDEVYDKEKFLMKLRMEKCSTLKFQIPLSEKEGCITTKNTPCPEKWENLIECIENALLKFYEILAKDERNND</sequence>
<name>A0ABP1RUE1_9HEXA</name>
<evidence type="ECO:0000313" key="1">
    <source>
        <dbReference type="EMBL" id="CAL8135813.1"/>
    </source>
</evidence>
<organism evidence="1 2">
    <name type="scientific">Orchesella dallaii</name>
    <dbReference type="NCBI Taxonomy" id="48710"/>
    <lineage>
        <taxon>Eukaryota</taxon>
        <taxon>Metazoa</taxon>
        <taxon>Ecdysozoa</taxon>
        <taxon>Arthropoda</taxon>
        <taxon>Hexapoda</taxon>
        <taxon>Collembola</taxon>
        <taxon>Entomobryomorpha</taxon>
        <taxon>Entomobryoidea</taxon>
        <taxon>Orchesellidae</taxon>
        <taxon>Orchesellinae</taxon>
        <taxon>Orchesella</taxon>
    </lineage>
</organism>
<dbReference type="Proteomes" id="UP001642540">
    <property type="component" value="Unassembled WGS sequence"/>
</dbReference>